<name>A0A7W1XQC2_9BACL</name>
<protein>
    <submittedName>
        <fullName evidence="1">Uncharacterized protein</fullName>
    </submittedName>
</protein>
<proteinExistence type="predicted"/>
<dbReference type="GO" id="GO:0016706">
    <property type="term" value="F:2-oxoglutarate-dependent dioxygenase activity"/>
    <property type="evidence" value="ECO:0007669"/>
    <property type="project" value="InterPro"/>
</dbReference>
<organism evidence="1 2">
    <name type="scientific">Thermoactinomyces mirandus</name>
    <dbReference type="NCBI Taxonomy" id="2756294"/>
    <lineage>
        <taxon>Bacteria</taxon>
        <taxon>Bacillati</taxon>
        <taxon>Bacillota</taxon>
        <taxon>Bacilli</taxon>
        <taxon>Bacillales</taxon>
        <taxon>Thermoactinomycetaceae</taxon>
        <taxon>Thermoactinomyces</taxon>
    </lineage>
</organism>
<comment type="caution">
    <text evidence="1">The sequence shown here is derived from an EMBL/GenBank/DDBJ whole genome shotgun (WGS) entry which is preliminary data.</text>
</comment>
<dbReference type="Gene3D" id="1.10.1720.10">
    <property type="entry name" value="L-proline 3-hydroxylase, C-terminal domain"/>
    <property type="match status" value="1"/>
</dbReference>
<reference evidence="1 2" key="1">
    <citation type="submission" date="2020-07" db="EMBL/GenBank/DDBJ databases">
        <title>Thermoactinomyces phylogeny.</title>
        <authorList>
            <person name="Dunlap C."/>
        </authorList>
    </citation>
    <scope>NUCLEOTIDE SEQUENCE [LARGE SCALE GENOMIC DNA]</scope>
    <source>
        <strain evidence="1 2">AMNI-1</strain>
    </source>
</reference>
<dbReference type="Proteomes" id="UP000538292">
    <property type="component" value="Unassembled WGS sequence"/>
</dbReference>
<dbReference type="AlphaFoldDB" id="A0A7W1XQC2"/>
<dbReference type="EMBL" id="JACEOL010000009">
    <property type="protein sequence ID" value="MBA4601347.1"/>
    <property type="molecule type" value="Genomic_DNA"/>
</dbReference>
<gene>
    <name evidence="1" type="ORF">H2C83_03220</name>
</gene>
<keyword evidence="2" id="KW-1185">Reference proteome</keyword>
<evidence type="ECO:0000313" key="2">
    <source>
        <dbReference type="Proteomes" id="UP000538292"/>
    </source>
</evidence>
<sequence>MDKAQKLRKYMIEKRDLGERFSINDWEELTA</sequence>
<dbReference type="InterPro" id="IPR037037">
    <property type="entry name" value="Pro_3_hydrox_C_sf"/>
</dbReference>
<evidence type="ECO:0000313" key="1">
    <source>
        <dbReference type="EMBL" id="MBA4601347.1"/>
    </source>
</evidence>
<accession>A0A7W1XQC2</accession>